<keyword evidence="3" id="KW-1185">Reference proteome</keyword>
<dbReference type="Proteomes" id="UP000015354">
    <property type="component" value="Unassembled WGS sequence"/>
</dbReference>
<organism evidence="2 3">
    <name type="scientific">Strigomonas culicis</name>
    <dbReference type="NCBI Taxonomy" id="28005"/>
    <lineage>
        <taxon>Eukaryota</taxon>
        <taxon>Discoba</taxon>
        <taxon>Euglenozoa</taxon>
        <taxon>Kinetoplastea</taxon>
        <taxon>Metakinetoplastina</taxon>
        <taxon>Trypanosomatida</taxon>
        <taxon>Trypanosomatidae</taxon>
        <taxon>Strigomonadinae</taxon>
        <taxon>Strigomonas</taxon>
    </lineage>
</organism>
<evidence type="ECO:0000313" key="3">
    <source>
        <dbReference type="Proteomes" id="UP000015354"/>
    </source>
</evidence>
<protein>
    <submittedName>
        <fullName evidence="2">Uncharacterized protein</fullName>
    </submittedName>
</protein>
<keyword evidence="1" id="KW-1133">Transmembrane helix</keyword>
<sequence>MRTMYAKDLAAHYNFCLLATSTAAITCNRFLYGEWYAVQAEKMNSLVCLKKKCIFMPFMVMGGLACTSFLASVYVHFAYRRFCRKVLEERARIIGEERPVTEGSADPFEDEDQKKNSTVVGQLYATDALHEQLETDREQLERSLTSS</sequence>
<evidence type="ECO:0000256" key="1">
    <source>
        <dbReference type="SAM" id="Phobius"/>
    </source>
</evidence>
<evidence type="ECO:0000313" key="2">
    <source>
        <dbReference type="EMBL" id="EPY37074.1"/>
    </source>
</evidence>
<feature type="transmembrane region" description="Helical" evidence="1">
    <location>
        <begin position="12"/>
        <end position="32"/>
    </location>
</feature>
<keyword evidence="1" id="KW-0472">Membrane</keyword>
<dbReference type="EMBL" id="ATMH01000223">
    <property type="protein sequence ID" value="EPY37074.1"/>
    <property type="molecule type" value="Genomic_DNA"/>
</dbReference>
<gene>
    <name evidence="2" type="ORF">STCU_00223</name>
</gene>
<reference evidence="2 3" key="1">
    <citation type="journal article" date="2013" name="PLoS ONE">
        <title>Predicting the Proteins of Angomonas deanei, Strigomonas culicis and Their Respective Endosymbionts Reveals New Aspects of the Trypanosomatidae Family.</title>
        <authorList>
            <person name="Motta M.C."/>
            <person name="Martins A.C."/>
            <person name="de Souza S.S."/>
            <person name="Catta-Preta C.M."/>
            <person name="Silva R."/>
            <person name="Klein C.C."/>
            <person name="de Almeida L.G."/>
            <person name="de Lima Cunha O."/>
            <person name="Ciapina L.P."/>
            <person name="Brocchi M."/>
            <person name="Colabardini A.C."/>
            <person name="de Araujo Lima B."/>
            <person name="Machado C.R."/>
            <person name="de Almeida Soares C.M."/>
            <person name="Probst C.M."/>
            <person name="de Menezes C.B."/>
            <person name="Thompson C.E."/>
            <person name="Bartholomeu D.C."/>
            <person name="Gradia D.F."/>
            <person name="Pavoni D.P."/>
            <person name="Grisard E.C."/>
            <person name="Fantinatti-Garboggini F."/>
            <person name="Marchini F.K."/>
            <person name="Rodrigues-Luiz G.F."/>
            <person name="Wagner G."/>
            <person name="Goldman G.H."/>
            <person name="Fietto J.L."/>
            <person name="Elias M.C."/>
            <person name="Goldman M.H."/>
            <person name="Sagot M.F."/>
            <person name="Pereira M."/>
            <person name="Stoco P.H."/>
            <person name="de Mendonca-Neto R.P."/>
            <person name="Teixeira S.M."/>
            <person name="Maciel T.E."/>
            <person name="de Oliveira Mendes T.A."/>
            <person name="Urmenyi T.P."/>
            <person name="de Souza W."/>
            <person name="Schenkman S."/>
            <person name="de Vasconcelos A.T."/>
        </authorList>
    </citation>
    <scope>NUCLEOTIDE SEQUENCE [LARGE SCALE GENOMIC DNA]</scope>
</reference>
<keyword evidence="1" id="KW-0812">Transmembrane</keyword>
<proteinExistence type="predicted"/>
<feature type="transmembrane region" description="Helical" evidence="1">
    <location>
        <begin position="53"/>
        <end position="77"/>
    </location>
</feature>
<comment type="caution">
    <text evidence="2">The sequence shown here is derived from an EMBL/GenBank/DDBJ whole genome shotgun (WGS) entry which is preliminary data.</text>
</comment>
<name>S9V7Q8_9TRYP</name>
<dbReference type="AlphaFoldDB" id="S9V7Q8"/>
<accession>S9V7Q8</accession>